<proteinExistence type="predicted"/>
<organism evidence="2 3">
    <name type="scientific">Cyclostephanos tholiformis</name>
    <dbReference type="NCBI Taxonomy" id="382380"/>
    <lineage>
        <taxon>Eukaryota</taxon>
        <taxon>Sar</taxon>
        <taxon>Stramenopiles</taxon>
        <taxon>Ochrophyta</taxon>
        <taxon>Bacillariophyta</taxon>
        <taxon>Coscinodiscophyceae</taxon>
        <taxon>Thalassiosirophycidae</taxon>
        <taxon>Stephanodiscales</taxon>
        <taxon>Stephanodiscaceae</taxon>
        <taxon>Cyclostephanos</taxon>
    </lineage>
</organism>
<reference evidence="2 3" key="1">
    <citation type="submission" date="2024-10" db="EMBL/GenBank/DDBJ databases">
        <title>Updated reference genomes for cyclostephanoid diatoms.</title>
        <authorList>
            <person name="Roberts W.R."/>
            <person name="Alverson A.J."/>
        </authorList>
    </citation>
    <scope>NUCLEOTIDE SEQUENCE [LARGE SCALE GENOMIC DNA]</scope>
    <source>
        <strain evidence="2 3">AJA228-03</strain>
    </source>
</reference>
<dbReference type="EMBL" id="JALLPB020000899">
    <property type="protein sequence ID" value="KAL3806058.1"/>
    <property type="molecule type" value="Genomic_DNA"/>
</dbReference>
<feature type="compositionally biased region" description="Acidic residues" evidence="1">
    <location>
        <begin position="45"/>
        <end position="57"/>
    </location>
</feature>
<feature type="region of interest" description="Disordered" evidence="1">
    <location>
        <begin position="473"/>
        <end position="495"/>
    </location>
</feature>
<sequence>MPSFLGSRNHPQRRVFRGRGGPRDGNLPPKRLIRRRVKYRPGGGGEEDEEDDEDDDDRDRADDINDDGKTVVDGGVVGRNREAGGEVGGSSISSLRRHARNLTLDENGGGDENVIDNDDQAIYHDDEKFLLEVEHLQRRIERISLSLKTCVGLSNPSTWRTNCLLPVRNVVREWKCILAFHHPEGTASSIYDNGGGREVERSSPPSVRNDGDGCGSVPPPPPAPRCIDVERNDLLLRGTSTKVFGLVQTSVQSGPLVGSNPGYFKRCGGEVASMAFAFLLEIVELAGVDSNEMMERECDRRRRSIRDGPREGASSGRRQAEGRFERRVGDANCHGDELSGGERFEEENCEHCRGEGSVRSCDISSSESDSSLIEYCDDDVTEYIHARIIDDVPTESKSTTPNDSVESTPCNIRGRAIIDGLQQSLLFTENQSRKFYQWLCNAHGAVEMNLPPSKSAIKLQSLRSKKQTLKELKIQRKLKKKKKEKKKTKTKGGEQ</sequence>
<feature type="compositionally biased region" description="Basic and acidic residues" evidence="1">
    <location>
        <begin position="294"/>
        <end position="310"/>
    </location>
</feature>
<accession>A0ABD3R0R2</accession>
<dbReference type="AlphaFoldDB" id="A0ABD3R0R2"/>
<protein>
    <submittedName>
        <fullName evidence="2">Uncharacterized protein</fullName>
    </submittedName>
</protein>
<feature type="compositionally biased region" description="Basic and acidic residues" evidence="1">
    <location>
        <begin position="58"/>
        <end position="70"/>
    </location>
</feature>
<name>A0ABD3R0R2_9STRA</name>
<evidence type="ECO:0000256" key="1">
    <source>
        <dbReference type="SAM" id="MobiDB-lite"/>
    </source>
</evidence>
<gene>
    <name evidence="2" type="ORF">ACHAXA_005781</name>
</gene>
<feature type="region of interest" description="Disordered" evidence="1">
    <location>
        <begin position="294"/>
        <end position="325"/>
    </location>
</feature>
<evidence type="ECO:0000313" key="3">
    <source>
        <dbReference type="Proteomes" id="UP001530377"/>
    </source>
</evidence>
<feature type="region of interest" description="Disordered" evidence="1">
    <location>
        <begin position="1"/>
        <end position="91"/>
    </location>
</feature>
<evidence type="ECO:0000313" key="2">
    <source>
        <dbReference type="EMBL" id="KAL3806058.1"/>
    </source>
</evidence>
<comment type="caution">
    <text evidence="2">The sequence shown here is derived from an EMBL/GenBank/DDBJ whole genome shotgun (WGS) entry which is preliminary data.</text>
</comment>
<feature type="compositionally biased region" description="Basic residues" evidence="1">
    <location>
        <begin position="475"/>
        <end position="495"/>
    </location>
</feature>
<keyword evidence="3" id="KW-1185">Reference proteome</keyword>
<feature type="region of interest" description="Disordered" evidence="1">
    <location>
        <begin position="191"/>
        <end position="223"/>
    </location>
</feature>
<dbReference type="Proteomes" id="UP001530377">
    <property type="component" value="Unassembled WGS sequence"/>
</dbReference>